<dbReference type="AlphaFoldDB" id="A0A7W5VIR4"/>
<dbReference type="Proteomes" id="UP000579945">
    <property type="component" value="Unassembled WGS sequence"/>
</dbReference>
<sequence>MMNVREPDWTYVARSLGKVLAVTAVLSWLSARSTGFWGCLINLDDERMAQVYATAARVANPGQAPGARLPPGWGTAGDDPHAVGGAAQGRSQRGEGRYEIVEDLFGVRAPSLDGPSGDLADAIAVVEADPGADTESTEKARKTRPLETRRPA</sequence>
<feature type="region of interest" description="Disordered" evidence="1">
    <location>
        <begin position="61"/>
        <end position="94"/>
    </location>
</feature>
<comment type="caution">
    <text evidence="2">The sequence shown here is derived from an EMBL/GenBank/DDBJ whole genome shotgun (WGS) entry which is preliminary data.</text>
</comment>
<name>A0A7W5VIR4_9ACTN</name>
<reference evidence="2 3" key="1">
    <citation type="submission" date="2020-08" db="EMBL/GenBank/DDBJ databases">
        <title>Sequencing the genomes of 1000 actinobacteria strains.</title>
        <authorList>
            <person name="Klenk H.-P."/>
        </authorList>
    </citation>
    <scope>NUCLEOTIDE SEQUENCE [LARGE SCALE GENOMIC DNA]</scope>
    <source>
        <strain evidence="2 3">DSM 44320</strain>
    </source>
</reference>
<feature type="region of interest" description="Disordered" evidence="1">
    <location>
        <begin position="127"/>
        <end position="152"/>
    </location>
</feature>
<dbReference type="RefSeq" id="WP_350655513.1">
    <property type="nucleotide sequence ID" value="NZ_JBEPFQ010000023.1"/>
</dbReference>
<evidence type="ECO:0000313" key="3">
    <source>
        <dbReference type="Proteomes" id="UP000579945"/>
    </source>
</evidence>
<dbReference type="EMBL" id="JACIBV010000002">
    <property type="protein sequence ID" value="MBB3732840.1"/>
    <property type="molecule type" value="Genomic_DNA"/>
</dbReference>
<feature type="compositionally biased region" description="Basic and acidic residues" evidence="1">
    <location>
        <begin position="136"/>
        <end position="152"/>
    </location>
</feature>
<accession>A0A7W5VIR4</accession>
<organism evidence="2 3">
    <name type="scientific">Nonomuraea dietziae</name>
    <dbReference type="NCBI Taxonomy" id="65515"/>
    <lineage>
        <taxon>Bacteria</taxon>
        <taxon>Bacillati</taxon>
        <taxon>Actinomycetota</taxon>
        <taxon>Actinomycetes</taxon>
        <taxon>Streptosporangiales</taxon>
        <taxon>Streptosporangiaceae</taxon>
        <taxon>Nonomuraea</taxon>
    </lineage>
</organism>
<keyword evidence="3" id="KW-1185">Reference proteome</keyword>
<gene>
    <name evidence="2" type="ORF">FHR33_008787</name>
</gene>
<proteinExistence type="predicted"/>
<protein>
    <submittedName>
        <fullName evidence="2">Uncharacterized protein</fullName>
    </submittedName>
</protein>
<evidence type="ECO:0000256" key="1">
    <source>
        <dbReference type="SAM" id="MobiDB-lite"/>
    </source>
</evidence>
<evidence type="ECO:0000313" key="2">
    <source>
        <dbReference type="EMBL" id="MBB3732840.1"/>
    </source>
</evidence>